<name>A0AAY4AVM7_9TELE</name>
<evidence type="ECO:0000256" key="2">
    <source>
        <dbReference type="ARBA" id="ARBA00010541"/>
    </source>
</evidence>
<dbReference type="PANTHER" id="PTHR22939">
    <property type="entry name" value="SERINE PROTEASE FAMILY S1C HTRA-RELATED"/>
    <property type="match status" value="1"/>
</dbReference>
<dbReference type="GO" id="GO:0043065">
    <property type="term" value="P:positive regulation of apoptotic process"/>
    <property type="evidence" value="ECO:0007669"/>
    <property type="project" value="TreeGrafter"/>
</dbReference>
<dbReference type="PROSITE" id="PS50106">
    <property type="entry name" value="PDZ"/>
    <property type="match status" value="1"/>
</dbReference>
<dbReference type="SUPFAM" id="SSF50494">
    <property type="entry name" value="Trypsin-like serine proteases"/>
    <property type="match status" value="1"/>
</dbReference>
<dbReference type="PRINTS" id="PR00834">
    <property type="entry name" value="PROTEASES2C"/>
</dbReference>
<dbReference type="Proteomes" id="UP000694580">
    <property type="component" value="Chromosome 8"/>
</dbReference>
<dbReference type="SUPFAM" id="SSF50156">
    <property type="entry name" value="PDZ domain-like"/>
    <property type="match status" value="1"/>
</dbReference>
<dbReference type="InterPro" id="IPR000867">
    <property type="entry name" value="IGFBP-like"/>
</dbReference>
<evidence type="ECO:0000256" key="3">
    <source>
        <dbReference type="ARBA" id="ARBA00022525"/>
    </source>
</evidence>
<protein>
    <recommendedName>
        <fullName evidence="14">Serine protease</fullName>
    </recommendedName>
</protein>
<reference evidence="12 13" key="1">
    <citation type="submission" date="2020-06" db="EMBL/GenBank/DDBJ databases">
        <authorList>
            <consortium name="Wellcome Sanger Institute Data Sharing"/>
        </authorList>
    </citation>
    <scope>NUCLEOTIDE SEQUENCE [LARGE SCALE GENOMIC DNA]</scope>
</reference>
<evidence type="ECO:0008006" key="14">
    <source>
        <dbReference type="Google" id="ProtNLM"/>
    </source>
</evidence>
<comment type="similarity">
    <text evidence="2">Belongs to the peptidase S1C family.</text>
</comment>
<dbReference type="GeneID" id="114796123"/>
<evidence type="ECO:0000259" key="11">
    <source>
        <dbReference type="PROSITE" id="PS51465"/>
    </source>
</evidence>
<dbReference type="SMART" id="SM00121">
    <property type="entry name" value="IB"/>
    <property type="match status" value="1"/>
</dbReference>
<dbReference type="AlphaFoldDB" id="A0AAY4AVM7"/>
<keyword evidence="8" id="KW-1015">Disulfide bond</keyword>
<dbReference type="InterPro" id="IPR001940">
    <property type="entry name" value="Peptidase_S1C"/>
</dbReference>
<dbReference type="Pfam" id="PF13180">
    <property type="entry name" value="PDZ_2"/>
    <property type="match status" value="1"/>
</dbReference>
<dbReference type="GO" id="GO:0004252">
    <property type="term" value="F:serine-type endopeptidase activity"/>
    <property type="evidence" value="ECO:0007669"/>
    <property type="project" value="InterPro"/>
</dbReference>
<feature type="domain" description="Kazal-like" evidence="11">
    <location>
        <begin position="133"/>
        <end position="174"/>
    </location>
</feature>
<accession>A0AAY4AVM7</accession>
<dbReference type="InterPro" id="IPR002350">
    <property type="entry name" value="Kazal_dom"/>
</dbReference>
<dbReference type="Gene3D" id="2.40.10.120">
    <property type="match status" value="1"/>
</dbReference>
<dbReference type="InterPro" id="IPR009003">
    <property type="entry name" value="Peptidase_S1_PA"/>
</dbReference>
<gene>
    <name evidence="12" type="primary">LOC114796123</name>
</gene>
<dbReference type="InterPro" id="IPR036058">
    <property type="entry name" value="Kazal_dom_sf"/>
</dbReference>
<dbReference type="Ensembl" id="ENSDCDT00010013568.1">
    <property type="protein sequence ID" value="ENSDCDP00010012867.1"/>
    <property type="gene ID" value="ENSDCDG00010005851.1"/>
</dbReference>
<feature type="domain" description="IGFBP N-terminal" evidence="10">
    <location>
        <begin position="46"/>
        <end position="130"/>
    </location>
</feature>
<dbReference type="SUPFAM" id="SSF100895">
    <property type="entry name" value="Kazal-type serine protease inhibitors"/>
    <property type="match status" value="1"/>
</dbReference>
<dbReference type="Pfam" id="PF07648">
    <property type="entry name" value="Kazal_2"/>
    <property type="match status" value="1"/>
</dbReference>
<dbReference type="Pfam" id="PF13365">
    <property type="entry name" value="Trypsin_2"/>
    <property type="match status" value="1"/>
</dbReference>
<dbReference type="Gene3D" id="4.10.40.20">
    <property type="match status" value="1"/>
</dbReference>
<evidence type="ECO:0000313" key="13">
    <source>
        <dbReference type="Proteomes" id="UP000694580"/>
    </source>
</evidence>
<dbReference type="SMART" id="SM00228">
    <property type="entry name" value="PDZ"/>
    <property type="match status" value="1"/>
</dbReference>
<dbReference type="CDD" id="cd00104">
    <property type="entry name" value="KAZAL_FS"/>
    <property type="match status" value="1"/>
</dbReference>
<evidence type="ECO:0000256" key="6">
    <source>
        <dbReference type="ARBA" id="ARBA00022801"/>
    </source>
</evidence>
<feature type="domain" description="PDZ" evidence="9">
    <location>
        <begin position="404"/>
        <end position="474"/>
    </location>
</feature>
<dbReference type="InterPro" id="IPR009030">
    <property type="entry name" value="Growth_fac_rcpt_cys_sf"/>
</dbReference>
<proteinExistence type="inferred from homology"/>
<dbReference type="GeneTree" id="ENSGT00940000156955"/>
<dbReference type="InterPro" id="IPR036034">
    <property type="entry name" value="PDZ_sf"/>
</dbReference>
<dbReference type="GO" id="GO:0005576">
    <property type="term" value="C:extracellular region"/>
    <property type="evidence" value="ECO:0007669"/>
    <property type="project" value="UniProtKB-SubCell"/>
</dbReference>
<comment type="subcellular location">
    <subcellularLocation>
        <location evidence="1">Secreted</location>
    </subcellularLocation>
</comment>
<dbReference type="Pfam" id="PF00219">
    <property type="entry name" value="IGFBP"/>
    <property type="match status" value="1"/>
</dbReference>
<dbReference type="GO" id="GO:0012501">
    <property type="term" value="P:programmed cell death"/>
    <property type="evidence" value="ECO:0007669"/>
    <property type="project" value="TreeGrafter"/>
</dbReference>
<dbReference type="SMART" id="SM00280">
    <property type="entry name" value="KAZAL"/>
    <property type="match status" value="1"/>
</dbReference>
<dbReference type="Gene3D" id="2.30.42.10">
    <property type="match status" value="1"/>
</dbReference>
<evidence type="ECO:0000256" key="1">
    <source>
        <dbReference type="ARBA" id="ARBA00004613"/>
    </source>
</evidence>
<organism evidence="12 13">
    <name type="scientific">Denticeps clupeoides</name>
    <name type="common">denticle herring</name>
    <dbReference type="NCBI Taxonomy" id="299321"/>
    <lineage>
        <taxon>Eukaryota</taxon>
        <taxon>Metazoa</taxon>
        <taxon>Chordata</taxon>
        <taxon>Craniata</taxon>
        <taxon>Vertebrata</taxon>
        <taxon>Euteleostomi</taxon>
        <taxon>Actinopterygii</taxon>
        <taxon>Neopterygii</taxon>
        <taxon>Teleostei</taxon>
        <taxon>Clupei</taxon>
        <taxon>Clupeiformes</taxon>
        <taxon>Denticipitoidei</taxon>
        <taxon>Denticipitidae</taxon>
        <taxon>Denticeps</taxon>
    </lineage>
</organism>
<keyword evidence="5" id="KW-0732">Signal</keyword>
<sequence length="497" mass="53423">MWLWLFFIKKTKKKSSFFCGILPLFSLYRVTMFRSLLCAALLLASFAAGCPDRCDRTMCPPPPKDCPAGRAPDQCGCCPVCASAEGDACGPAGKLGDPVCGDGLECSVSAGVGYSSTVRRRGKGGVCVCRGAEPVCGSDGVSYRNICELKRVSGRAQRLQQPPVLFIQRGACGKAQDNPDSLRHKYNFIADVVEKIAPAVVHIELYRKMVYSKREMAVASGSGFVVSEDGLIVTNAHVVANKHRVKVELKSGATFDAKIKDVDEKADIALIKIDPPNKLPVLLLGRSADLRPGEFVVAIGSPFSLQNTVTTGIVSTTQRGGKELGLRNSDMDYIQTDAIINYGNSGGPLVNLDGEVIGINTLKVTAGISFAIPSDKIRQFLAESYDRQARGRGTVKKRYIGIRMMTLTPALAKELKVRIRDFPDITSGAYVMEVIAKTPAAAGGLKEHDVIISINGQRMASATDVSNAIKKDGSLRVVVRRGNEDAILTIIPVEIDP</sequence>
<dbReference type="InterPro" id="IPR001478">
    <property type="entry name" value="PDZ"/>
</dbReference>
<evidence type="ECO:0000313" key="12">
    <source>
        <dbReference type="Ensembl" id="ENSDCDP00010012867.1"/>
    </source>
</evidence>
<dbReference type="Gene3D" id="3.30.60.30">
    <property type="match status" value="1"/>
</dbReference>
<dbReference type="CDD" id="cd06785">
    <property type="entry name" value="cpPDZ_HtrA-like"/>
    <property type="match status" value="1"/>
</dbReference>
<keyword evidence="13" id="KW-1185">Reference proteome</keyword>
<evidence type="ECO:0000259" key="9">
    <source>
        <dbReference type="PROSITE" id="PS50106"/>
    </source>
</evidence>
<reference evidence="12" key="3">
    <citation type="submission" date="2025-09" db="UniProtKB">
        <authorList>
            <consortium name="Ensembl"/>
        </authorList>
    </citation>
    <scope>IDENTIFICATION</scope>
</reference>
<evidence type="ECO:0000256" key="5">
    <source>
        <dbReference type="ARBA" id="ARBA00022729"/>
    </source>
</evidence>
<evidence type="ECO:0000259" key="10">
    <source>
        <dbReference type="PROSITE" id="PS51323"/>
    </source>
</evidence>
<keyword evidence="4" id="KW-0645">Protease</keyword>
<evidence type="ECO:0000256" key="4">
    <source>
        <dbReference type="ARBA" id="ARBA00022670"/>
    </source>
</evidence>
<evidence type="ECO:0000256" key="8">
    <source>
        <dbReference type="ARBA" id="ARBA00023157"/>
    </source>
</evidence>
<keyword evidence="7" id="KW-0720">Serine protease</keyword>
<evidence type="ECO:0000256" key="7">
    <source>
        <dbReference type="ARBA" id="ARBA00022825"/>
    </source>
</evidence>
<dbReference type="GO" id="GO:0006508">
    <property type="term" value="P:proteolysis"/>
    <property type="evidence" value="ECO:0007669"/>
    <property type="project" value="UniProtKB-KW"/>
</dbReference>
<dbReference type="PROSITE" id="PS51323">
    <property type="entry name" value="IGFBP_N_2"/>
    <property type="match status" value="1"/>
</dbReference>
<dbReference type="RefSeq" id="XP_028845863.1">
    <property type="nucleotide sequence ID" value="XM_028990030.1"/>
</dbReference>
<reference evidence="12" key="2">
    <citation type="submission" date="2025-08" db="UniProtKB">
        <authorList>
            <consortium name="Ensembl"/>
        </authorList>
    </citation>
    <scope>IDENTIFICATION</scope>
</reference>
<dbReference type="SUPFAM" id="SSF57184">
    <property type="entry name" value="Growth factor receptor domain"/>
    <property type="match status" value="1"/>
</dbReference>
<dbReference type="PROSITE" id="PS51465">
    <property type="entry name" value="KAZAL_2"/>
    <property type="match status" value="1"/>
</dbReference>
<dbReference type="FunFam" id="2.40.10.120:FF:000002">
    <property type="entry name" value="HtrA serine peptidase 3"/>
    <property type="match status" value="1"/>
</dbReference>
<dbReference type="PANTHER" id="PTHR22939:SF128">
    <property type="entry name" value="SERINE PROTEASE HTRA1A"/>
    <property type="match status" value="1"/>
</dbReference>
<keyword evidence="6" id="KW-0378">Hydrolase</keyword>
<keyword evidence="3" id="KW-0964">Secreted</keyword>